<sequence length="157" mass="18579">MQKLKYNPRLRLRIAAKLEIVLRAKMKSVPKKGLEKFFQEEYKALRSNQRKYIKNLLLVDWPEHGNKDLLDEYLREIHAMAQTAKAGDRPKVNLGLAFPYLRNFYCSELCVAIMFANQAYDREVSLPFPKLEIRDPDVEEDDDEVWAMFYHVLDEPD</sequence>
<evidence type="ECO:0000313" key="2">
    <source>
        <dbReference type="Proteomes" id="UP000827717"/>
    </source>
</evidence>
<name>A0AAE9BVE0_9CAUD</name>
<keyword evidence="2" id="KW-1185">Reference proteome</keyword>
<protein>
    <submittedName>
        <fullName evidence="1">Uncharacterized protein</fullName>
    </submittedName>
</protein>
<reference evidence="1 2" key="1">
    <citation type="submission" date="2021-06" db="EMBL/GenBank/DDBJ databases">
        <title>Complete genome sequence of Erwinia phage pEa_SNUABM_22.</title>
        <authorList>
            <person name="Kim S.G."/>
            <person name="Park S.C."/>
        </authorList>
    </citation>
    <scope>NUCLEOTIDE SEQUENCE [LARGE SCALE GENOMIC DNA]</scope>
    <source>
        <strain evidence="2">pEa_SNUABM_22</strain>
    </source>
</reference>
<dbReference type="Proteomes" id="UP000827717">
    <property type="component" value="Segment"/>
</dbReference>
<evidence type="ECO:0000313" key="1">
    <source>
        <dbReference type="EMBL" id="UAW96708.1"/>
    </source>
</evidence>
<organism evidence="1 2">
    <name type="scientific">Erwinia phage pEa_SNUABM_22</name>
    <dbReference type="NCBI Taxonomy" id="2869549"/>
    <lineage>
        <taxon>Viruses</taxon>
        <taxon>Duplodnaviria</taxon>
        <taxon>Heunggongvirae</taxon>
        <taxon>Uroviricota</taxon>
        <taxon>Caudoviricetes</taxon>
        <taxon>Alexandravirus</taxon>
        <taxon>Alexandravirus SNUABM22</taxon>
    </lineage>
</organism>
<proteinExistence type="predicted"/>
<dbReference type="EMBL" id="MZ443785">
    <property type="protein sequence ID" value="UAW96708.1"/>
    <property type="molecule type" value="Genomic_DNA"/>
</dbReference>
<gene>
    <name evidence="1" type="ORF">pEaSNUABM22_00221</name>
</gene>
<accession>A0AAE9BVE0</accession>